<sequence>MRYLPPLLALALVTGCASNLSTLQTAKPLTRGQFQVSLGAGAFVPAGQIVDVVDIAIQEGKRLKKQVENGEKVNLTQEQQQQILSAGLALAVAPPGVVHEFALRAGLADDWDVGLRYSGISWRLDTKVRFVHAGDGPEVPENQRRSFDVALGLAGSRHLFKSPVLDVLEIVQIDDFSRWDVEIPLYVSTDFGDILRLYAAPKYVLSRTKLDEKLINFADQGKDVTGFDVGLPARVKSEFVGSTFGVSLGYKYVHVFAEITGGYNFCKPEVFGQRRNLGGVTLYPSVGIAFRNPAPQRPVEQAPQAPQPQAL</sequence>
<organism evidence="1 2">
    <name type="scientific">Hyalangium minutum</name>
    <dbReference type="NCBI Taxonomy" id="394096"/>
    <lineage>
        <taxon>Bacteria</taxon>
        <taxon>Pseudomonadati</taxon>
        <taxon>Myxococcota</taxon>
        <taxon>Myxococcia</taxon>
        <taxon>Myxococcales</taxon>
        <taxon>Cystobacterineae</taxon>
        <taxon>Archangiaceae</taxon>
        <taxon>Hyalangium</taxon>
    </lineage>
</organism>
<dbReference type="Proteomes" id="UP000028725">
    <property type="component" value="Unassembled WGS sequence"/>
</dbReference>
<dbReference type="EMBL" id="JMCB01000003">
    <property type="protein sequence ID" value="KFE70505.1"/>
    <property type="molecule type" value="Genomic_DNA"/>
</dbReference>
<dbReference type="PROSITE" id="PS51257">
    <property type="entry name" value="PROKAR_LIPOPROTEIN"/>
    <property type="match status" value="1"/>
</dbReference>
<dbReference type="RefSeq" id="WP_044185666.1">
    <property type="nucleotide sequence ID" value="NZ_JMCB01000003.1"/>
</dbReference>
<gene>
    <name evidence="1" type="ORF">DB31_5547</name>
</gene>
<accession>A0A085WS42</accession>
<comment type="caution">
    <text evidence="1">The sequence shown here is derived from an EMBL/GenBank/DDBJ whole genome shotgun (WGS) entry which is preliminary data.</text>
</comment>
<name>A0A085WS42_9BACT</name>
<dbReference type="OrthoDB" id="5499725at2"/>
<evidence type="ECO:0008006" key="3">
    <source>
        <dbReference type="Google" id="ProtNLM"/>
    </source>
</evidence>
<keyword evidence="2" id="KW-1185">Reference proteome</keyword>
<dbReference type="AlphaFoldDB" id="A0A085WS42"/>
<proteinExistence type="predicted"/>
<evidence type="ECO:0000313" key="1">
    <source>
        <dbReference type="EMBL" id="KFE70505.1"/>
    </source>
</evidence>
<reference evidence="1 2" key="1">
    <citation type="submission" date="2014-04" db="EMBL/GenBank/DDBJ databases">
        <title>Genome assembly of Hyalangium minutum DSM 14724.</title>
        <authorList>
            <person name="Sharma G."/>
            <person name="Subramanian S."/>
        </authorList>
    </citation>
    <scope>NUCLEOTIDE SEQUENCE [LARGE SCALE GENOMIC DNA]</scope>
    <source>
        <strain evidence="1 2">DSM 14724</strain>
    </source>
</reference>
<evidence type="ECO:0000313" key="2">
    <source>
        <dbReference type="Proteomes" id="UP000028725"/>
    </source>
</evidence>
<dbReference type="STRING" id="394096.DB31_5547"/>
<protein>
    <recommendedName>
        <fullName evidence="3">Outer membrane protein beta-barrel domain-containing protein</fullName>
    </recommendedName>
</protein>